<dbReference type="Proteomes" id="UP000663829">
    <property type="component" value="Unassembled WGS sequence"/>
</dbReference>
<dbReference type="Proteomes" id="UP000682733">
    <property type="component" value="Unassembled WGS sequence"/>
</dbReference>
<accession>A0A813NFM5</accession>
<name>A0A813NFM5_9BILA</name>
<evidence type="ECO:0000313" key="3">
    <source>
        <dbReference type="EMBL" id="CAF3514676.1"/>
    </source>
</evidence>
<reference evidence="1" key="1">
    <citation type="submission" date="2021-02" db="EMBL/GenBank/DDBJ databases">
        <authorList>
            <person name="Nowell W R."/>
        </authorList>
    </citation>
    <scope>NUCLEOTIDE SEQUENCE</scope>
</reference>
<evidence type="ECO:0000313" key="4">
    <source>
        <dbReference type="EMBL" id="CAF3623977.1"/>
    </source>
</evidence>
<evidence type="ECO:0000313" key="1">
    <source>
        <dbReference type="EMBL" id="CAF0736701.1"/>
    </source>
</evidence>
<comment type="caution">
    <text evidence="1">The sequence shown here is derived from an EMBL/GenBank/DDBJ whole genome shotgun (WGS) entry which is preliminary data.</text>
</comment>
<dbReference type="InterPro" id="IPR040235">
    <property type="entry name" value="Nicolin-1"/>
</dbReference>
<organism evidence="1 5">
    <name type="scientific">Didymodactylos carnosus</name>
    <dbReference type="NCBI Taxonomy" id="1234261"/>
    <lineage>
        <taxon>Eukaryota</taxon>
        <taxon>Metazoa</taxon>
        <taxon>Spiralia</taxon>
        <taxon>Gnathifera</taxon>
        <taxon>Rotifera</taxon>
        <taxon>Eurotatoria</taxon>
        <taxon>Bdelloidea</taxon>
        <taxon>Philodinida</taxon>
        <taxon>Philodinidae</taxon>
        <taxon>Didymodactylos</taxon>
    </lineage>
</organism>
<evidence type="ECO:0000313" key="5">
    <source>
        <dbReference type="Proteomes" id="UP000663829"/>
    </source>
</evidence>
<dbReference type="EMBL" id="CAJNOQ010000002">
    <property type="protein sequence ID" value="CAF0736701.1"/>
    <property type="molecule type" value="Genomic_DNA"/>
</dbReference>
<dbReference type="Proteomes" id="UP000677228">
    <property type="component" value="Unassembled WGS sequence"/>
</dbReference>
<dbReference type="EMBL" id="CAJOBA010001983">
    <property type="protein sequence ID" value="CAF3623977.1"/>
    <property type="molecule type" value="Genomic_DNA"/>
</dbReference>
<protein>
    <submittedName>
        <fullName evidence="1">Uncharacterized protein</fullName>
    </submittedName>
</protein>
<dbReference type="Proteomes" id="UP000681722">
    <property type="component" value="Unassembled WGS sequence"/>
</dbReference>
<dbReference type="OrthoDB" id="73161at2759"/>
<evidence type="ECO:0000313" key="2">
    <source>
        <dbReference type="EMBL" id="CAF0839115.1"/>
    </source>
</evidence>
<sequence length="102" mass="11529">MPSAHGEAGSNDHFLIERNQLLFIPRSIHQLRIILQQPSPIWKDFNIENVKIVAQAPVGNDVRMLKTELENVFLMVPICNIIARKIIVKDISKAETSSQKAT</sequence>
<dbReference type="PANTHER" id="PTHR31239">
    <property type="entry name" value="NICOLIN 1"/>
    <property type="match status" value="1"/>
</dbReference>
<dbReference type="EMBL" id="CAJOBC010000002">
    <property type="protein sequence ID" value="CAF3514676.1"/>
    <property type="molecule type" value="Genomic_DNA"/>
</dbReference>
<gene>
    <name evidence="1" type="ORF">GPM918_LOCUS23</name>
    <name evidence="2" type="ORF">OVA965_LOCUS6549</name>
    <name evidence="3" type="ORF">SRO942_LOCUS24</name>
    <name evidence="4" type="ORF">TMI583_LOCUS6543</name>
</gene>
<dbReference type="GO" id="GO:0005654">
    <property type="term" value="C:nucleoplasm"/>
    <property type="evidence" value="ECO:0007669"/>
    <property type="project" value="TreeGrafter"/>
</dbReference>
<keyword evidence="5" id="KW-1185">Reference proteome</keyword>
<proteinExistence type="predicted"/>
<dbReference type="AlphaFoldDB" id="A0A813NFM5"/>
<dbReference type="PANTHER" id="PTHR31239:SF2">
    <property type="entry name" value="NICOLIN-1"/>
    <property type="match status" value="1"/>
</dbReference>
<dbReference type="EMBL" id="CAJNOK010001984">
    <property type="protein sequence ID" value="CAF0839115.1"/>
    <property type="molecule type" value="Genomic_DNA"/>
</dbReference>